<dbReference type="AlphaFoldDB" id="A0A0C2M226"/>
<gene>
    <name evidence="2" type="ORF">RF11_05817</name>
</gene>
<dbReference type="Gene3D" id="3.10.20.90">
    <property type="entry name" value="Phosphatidylinositol 3-kinase Catalytic Subunit, Chain A, domain 1"/>
    <property type="match status" value="1"/>
</dbReference>
<proteinExistence type="predicted"/>
<name>A0A0C2M226_THEKT</name>
<accession>A0A0C2M226</accession>
<comment type="caution">
    <text evidence="2">The sequence shown here is derived from an EMBL/GenBank/DDBJ whole genome shotgun (WGS) entry which is preliminary data.</text>
</comment>
<feature type="region of interest" description="Disordered" evidence="1">
    <location>
        <begin position="91"/>
        <end position="119"/>
    </location>
</feature>
<dbReference type="EMBL" id="JWZT01005379">
    <property type="protein sequence ID" value="KII61100.1"/>
    <property type="molecule type" value="Genomic_DNA"/>
</dbReference>
<keyword evidence="3" id="KW-1185">Reference proteome</keyword>
<sequence>MINLRIDKDLVYSIPVLIESNEQIIRKFKHIKKTIKGVGLNPFSEEMRKSEDKLTKLKSIQQYIENHTNKSEIERSLTRYYKYKLIPSNASSEQQDIRGSPNRINRPTSDVGFEPNCERRPSTRELSKFSLLKNIQYSDNKFVENLIFVEFYPDQFAAVVVQPGCTICQVLYNQMNNRKLKLENCDIINYRNAQLISWNCESQDLSMTMIVVIPKHKRHHYRPTLRSHEIKNR</sequence>
<evidence type="ECO:0000313" key="3">
    <source>
        <dbReference type="Proteomes" id="UP000031668"/>
    </source>
</evidence>
<protein>
    <submittedName>
        <fullName evidence="2">Uncharacterized protein</fullName>
    </submittedName>
</protein>
<reference evidence="2 3" key="1">
    <citation type="journal article" date="2014" name="Genome Biol. Evol.">
        <title>The genome of the myxosporean Thelohanellus kitauei shows adaptations to nutrient acquisition within its fish host.</title>
        <authorList>
            <person name="Yang Y."/>
            <person name="Xiong J."/>
            <person name="Zhou Z."/>
            <person name="Huo F."/>
            <person name="Miao W."/>
            <person name="Ran C."/>
            <person name="Liu Y."/>
            <person name="Zhang J."/>
            <person name="Feng J."/>
            <person name="Wang M."/>
            <person name="Wang M."/>
            <person name="Wang L."/>
            <person name="Yao B."/>
        </authorList>
    </citation>
    <scope>NUCLEOTIDE SEQUENCE [LARGE SCALE GENOMIC DNA]</scope>
    <source>
        <strain evidence="2">Wuqing</strain>
    </source>
</reference>
<evidence type="ECO:0000256" key="1">
    <source>
        <dbReference type="SAM" id="MobiDB-lite"/>
    </source>
</evidence>
<organism evidence="2 3">
    <name type="scientific">Thelohanellus kitauei</name>
    <name type="common">Myxosporean</name>
    <dbReference type="NCBI Taxonomy" id="669202"/>
    <lineage>
        <taxon>Eukaryota</taxon>
        <taxon>Metazoa</taxon>
        <taxon>Cnidaria</taxon>
        <taxon>Myxozoa</taxon>
        <taxon>Myxosporea</taxon>
        <taxon>Bivalvulida</taxon>
        <taxon>Platysporina</taxon>
        <taxon>Myxobolidae</taxon>
        <taxon>Thelohanellus</taxon>
    </lineage>
</organism>
<evidence type="ECO:0000313" key="2">
    <source>
        <dbReference type="EMBL" id="KII61100.1"/>
    </source>
</evidence>
<dbReference type="Proteomes" id="UP000031668">
    <property type="component" value="Unassembled WGS sequence"/>
</dbReference>